<feature type="transmembrane region" description="Helical" evidence="6">
    <location>
        <begin position="6"/>
        <end position="24"/>
    </location>
</feature>
<protein>
    <submittedName>
        <fullName evidence="8">Type II secretion system F family protein</fullName>
    </submittedName>
</protein>
<evidence type="ECO:0000256" key="6">
    <source>
        <dbReference type="SAM" id="Phobius"/>
    </source>
</evidence>
<proteinExistence type="predicted"/>
<dbReference type="EMBL" id="JAJEPV010000051">
    <property type="protein sequence ID" value="MCC2120955.1"/>
    <property type="molecule type" value="Genomic_DNA"/>
</dbReference>
<feature type="transmembrane region" description="Helical" evidence="6">
    <location>
        <begin position="92"/>
        <end position="113"/>
    </location>
</feature>
<sequence>MMIILKIIIAICLFSGIFFFFWYLQRTKIIEKGLATVRGSIEETAARRQIEAHANLLIRDQKNKGRLEKIIERPEKLYIYSRIGKIVRGLSFEAWAVLVVLTTAGAYLGTVIITKNTMTGLLAAIGYYLLIKIAEMILARRNFKAVDKSLLEFLNQLGNFSAIQGEITNVLHQTAQYTPPILAEALEECYIEAQTTGNVSAALMGLADQFEHEKFKEIIINLEVCSRYTANLKVIVDSLRRNLMDAKRASQERRAIADSAIIEMVILSVMLLIVLAVVNTMIKASIWDVLFHSVVGYVALGVTGICYLIFGFAVMKER</sequence>
<evidence type="ECO:0000313" key="9">
    <source>
        <dbReference type="Proteomes" id="UP001197795"/>
    </source>
</evidence>
<name>A0AAE3A6H2_9FIRM</name>
<gene>
    <name evidence="8" type="ORF">LKD75_15420</name>
</gene>
<keyword evidence="5 6" id="KW-0472">Membrane</keyword>
<evidence type="ECO:0000256" key="3">
    <source>
        <dbReference type="ARBA" id="ARBA00022692"/>
    </source>
</evidence>
<dbReference type="InterPro" id="IPR018076">
    <property type="entry name" value="T2SS_GspF_dom"/>
</dbReference>
<evidence type="ECO:0000256" key="4">
    <source>
        <dbReference type="ARBA" id="ARBA00022989"/>
    </source>
</evidence>
<accession>A0AAE3A6H2</accession>
<keyword evidence="4 6" id="KW-1133">Transmembrane helix</keyword>
<organism evidence="8 9">
    <name type="scientific">Waltera acetigignens</name>
    <dbReference type="NCBI Taxonomy" id="2981769"/>
    <lineage>
        <taxon>Bacteria</taxon>
        <taxon>Bacillati</taxon>
        <taxon>Bacillota</taxon>
        <taxon>Clostridia</taxon>
        <taxon>Lachnospirales</taxon>
        <taxon>Lachnospiraceae</taxon>
        <taxon>Waltera</taxon>
    </lineage>
</organism>
<evidence type="ECO:0000256" key="2">
    <source>
        <dbReference type="ARBA" id="ARBA00022475"/>
    </source>
</evidence>
<feature type="domain" description="Type II secretion system protein GspF" evidence="7">
    <location>
        <begin position="153"/>
        <end position="278"/>
    </location>
</feature>
<dbReference type="AlphaFoldDB" id="A0AAE3A6H2"/>
<feature type="transmembrane region" description="Helical" evidence="6">
    <location>
        <begin position="119"/>
        <end position="139"/>
    </location>
</feature>
<keyword evidence="9" id="KW-1185">Reference proteome</keyword>
<comment type="caution">
    <text evidence="8">The sequence shown here is derived from an EMBL/GenBank/DDBJ whole genome shotgun (WGS) entry which is preliminary data.</text>
</comment>
<evidence type="ECO:0000256" key="1">
    <source>
        <dbReference type="ARBA" id="ARBA00004651"/>
    </source>
</evidence>
<dbReference type="Pfam" id="PF00482">
    <property type="entry name" value="T2SSF"/>
    <property type="match status" value="1"/>
</dbReference>
<feature type="transmembrane region" description="Helical" evidence="6">
    <location>
        <begin position="260"/>
        <end position="282"/>
    </location>
</feature>
<evidence type="ECO:0000259" key="7">
    <source>
        <dbReference type="Pfam" id="PF00482"/>
    </source>
</evidence>
<keyword evidence="2" id="KW-1003">Cell membrane</keyword>
<reference evidence="8 9" key="1">
    <citation type="submission" date="2021-10" db="EMBL/GenBank/DDBJ databases">
        <title>Anaerobic single-cell dispensing facilitates the cultivation of human gut bacteria.</title>
        <authorList>
            <person name="Afrizal A."/>
        </authorList>
    </citation>
    <scope>NUCLEOTIDE SEQUENCE [LARGE SCALE GENOMIC DNA]</scope>
    <source>
        <strain evidence="8 9">CLA-AA-H273</strain>
    </source>
</reference>
<evidence type="ECO:0000313" key="8">
    <source>
        <dbReference type="EMBL" id="MCC2120955.1"/>
    </source>
</evidence>
<keyword evidence="3 6" id="KW-0812">Transmembrane</keyword>
<feature type="transmembrane region" description="Helical" evidence="6">
    <location>
        <begin position="294"/>
        <end position="315"/>
    </location>
</feature>
<dbReference type="Proteomes" id="UP001197795">
    <property type="component" value="Unassembled WGS sequence"/>
</dbReference>
<evidence type="ECO:0000256" key="5">
    <source>
        <dbReference type="ARBA" id="ARBA00023136"/>
    </source>
</evidence>
<dbReference type="GO" id="GO:0005886">
    <property type="term" value="C:plasma membrane"/>
    <property type="evidence" value="ECO:0007669"/>
    <property type="project" value="UniProtKB-SubCell"/>
</dbReference>
<comment type="subcellular location">
    <subcellularLocation>
        <location evidence="1">Cell membrane</location>
        <topology evidence="1">Multi-pass membrane protein</topology>
    </subcellularLocation>
</comment>
<dbReference type="RefSeq" id="WP_227733812.1">
    <property type="nucleotide sequence ID" value="NZ_JAJEPV010000051.1"/>
</dbReference>